<evidence type="ECO:0000256" key="5">
    <source>
        <dbReference type="PIRSR" id="PIRSR606710-2"/>
    </source>
</evidence>
<gene>
    <name evidence="9" type="ORF">L1785_10325</name>
</gene>
<dbReference type="PANTHER" id="PTHR42812:SF12">
    <property type="entry name" value="BETA-XYLOSIDASE-RELATED"/>
    <property type="match status" value="1"/>
</dbReference>
<feature type="region of interest" description="Disordered" evidence="7">
    <location>
        <begin position="297"/>
        <end position="316"/>
    </location>
</feature>
<dbReference type="Pfam" id="PF17851">
    <property type="entry name" value="GH43_C2"/>
    <property type="match status" value="1"/>
</dbReference>
<dbReference type="SUPFAM" id="SSF49899">
    <property type="entry name" value="Concanavalin A-like lectins/glucanases"/>
    <property type="match status" value="1"/>
</dbReference>
<dbReference type="AlphaFoldDB" id="A0AA41QDY4"/>
<reference evidence="9" key="1">
    <citation type="submission" date="2022-01" db="EMBL/GenBank/DDBJ databases">
        <title>Antribacter sp. nov., isolated from Guizhou of China.</title>
        <authorList>
            <person name="Chengliang C."/>
            <person name="Ya Z."/>
        </authorList>
    </citation>
    <scope>NUCLEOTIDE SEQUENCE</scope>
    <source>
        <strain evidence="9">KLBMP 9083</strain>
    </source>
</reference>
<evidence type="ECO:0000256" key="7">
    <source>
        <dbReference type="SAM" id="MobiDB-lite"/>
    </source>
</evidence>
<keyword evidence="10" id="KW-1185">Reference proteome</keyword>
<evidence type="ECO:0000259" key="8">
    <source>
        <dbReference type="Pfam" id="PF17851"/>
    </source>
</evidence>
<dbReference type="InterPro" id="IPR051795">
    <property type="entry name" value="Glycosyl_Hydrlase_43"/>
</dbReference>
<dbReference type="GO" id="GO:0004553">
    <property type="term" value="F:hydrolase activity, hydrolyzing O-glycosyl compounds"/>
    <property type="evidence" value="ECO:0007669"/>
    <property type="project" value="InterPro"/>
</dbReference>
<evidence type="ECO:0000256" key="4">
    <source>
        <dbReference type="PIRSR" id="PIRSR606710-1"/>
    </source>
</evidence>
<evidence type="ECO:0000256" key="2">
    <source>
        <dbReference type="ARBA" id="ARBA00022801"/>
    </source>
</evidence>
<feature type="active site" description="Proton acceptor" evidence="4">
    <location>
        <position position="14"/>
    </location>
</feature>
<dbReference type="RefSeq" id="WP_236089173.1">
    <property type="nucleotide sequence ID" value="NZ_JAKGSG010000029.1"/>
</dbReference>
<accession>A0AA41QDY4</accession>
<dbReference type="EMBL" id="JAKGSG010000029">
    <property type="protein sequence ID" value="MCF4121376.1"/>
    <property type="molecule type" value="Genomic_DNA"/>
</dbReference>
<dbReference type="Gene3D" id="2.60.120.200">
    <property type="match status" value="1"/>
</dbReference>
<protein>
    <submittedName>
        <fullName evidence="9">Glycoside hydrolase 43 family protein</fullName>
    </submittedName>
</protein>
<keyword evidence="3 6" id="KW-0326">Glycosidase</keyword>
<dbReference type="GO" id="GO:0005975">
    <property type="term" value="P:carbohydrate metabolic process"/>
    <property type="evidence" value="ECO:0007669"/>
    <property type="project" value="InterPro"/>
</dbReference>
<dbReference type="InterPro" id="IPR013320">
    <property type="entry name" value="ConA-like_dom_sf"/>
</dbReference>
<dbReference type="CDD" id="cd09001">
    <property type="entry name" value="GH43_FsAxh1-like"/>
    <property type="match status" value="1"/>
</dbReference>
<feature type="compositionally biased region" description="Low complexity" evidence="7">
    <location>
        <begin position="297"/>
        <end position="310"/>
    </location>
</feature>
<dbReference type="Proteomes" id="UP001165405">
    <property type="component" value="Unassembled WGS sequence"/>
</dbReference>
<feature type="site" description="Important for catalytic activity, responsible for pKa modulation of the active site Glu and correct orientation of both the proton donor and substrate" evidence="5">
    <location>
        <position position="122"/>
    </location>
</feature>
<evidence type="ECO:0000313" key="10">
    <source>
        <dbReference type="Proteomes" id="UP001165405"/>
    </source>
</evidence>
<dbReference type="SUPFAM" id="SSF75005">
    <property type="entry name" value="Arabinanase/levansucrase/invertase"/>
    <property type="match status" value="1"/>
</dbReference>
<evidence type="ECO:0000256" key="3">
    <source>
        <dbReference type="ARBA" id="ARBA00023295"/>
    </source>
</evidence>
<name>A0AA41QDY4_9MICO</name>
<keyword evidence="2 6" id="KW-0378">Hydrolase</keyword>
<sequence length="519" mass="56602">MRYRNPILDADWPDPDAIRVGGDYFLVASSFNRSPGLPVLHSTDLLRWTIASHAAAQVVPAEHYRRPRHGSGIWAPSIRHHDGVFYVVFPDPDHGIFVTHTRDPFGAWSTPHALLEGRGLIDPCPLWDDDGRTYLVHGWAASRSGQKNLLTLVEVDEALTRVVGRPETVVDGDLVEGCTTLEGPKMYQRDGVYWIFAPAGGVATGWQSVFRAAKPFGPYEHRVVMRQGDTPVNGPHQGAWVTTPGGEDWFLHFQDRGVFGRVVHLQPLTWGDDGWPVIGRPIDGEPGCGQPVLRYQAPDAGGQAGDAEQAEPARSDRFDGAAPGPQWYFQANVPAGTAVVGSGRLHLAVAPDDLGNLRDVAGVLGQQLPGYPCRVTTQVDLGEQDGVRAGLLVLGRKYAWVGLEKDAGRLRVVVRRREEDNLRVPEADLMEPVELDPTTLAVELCVASDEAGVITFAWRRGPQNVWTEAPVRFEAVQGHWIGAELALFAASLGGLPPADGARVSFGPVEFLDERTGQVR</sequence>
<organism evidence="9 10">
    <name type="scientific">Antribacter soli</name>
    <dbReference type="NCBI Taxonomy" id="2910976"/>
    <lineage>
        <taxon>Bacteria</taxon>
        <taxon>Bacillati</taxon>
        <taxon>Actinomycetota</taxon>
        <taxon>Actinomycetes</taxon>
        <taxon>Micrococcales</taxon>
        <taxon>Promicromonosporaceae</taxon>
        <taxon>Antribacter</taxon>
    </lineage>
</organism>
<evidence type="ECO:0000313" key="9">
    <source>
        <dbReference type="EMBL" id="MCF4121376.1"/>
    </source>
</evidence>
<dbReference type="Gene3D" id="2.115.10.20">
    <property type="entry name" value="Glycosyl hydrolase domain, family 43"/>
    <property type="match status" value="1"/>
</dbReference>
<evidence type="ECO:0000256" key="6">
    <source>
        <dbReference type="RuleBase" id="RU361187"/>
    </source>
</evidence>
<dbReference type="InterPro" id="IPR023296">
    <property type="entry name" value="Glyco_hydro_beta-prop_sf"/>
</dbReference>
<evidence type="ECO:0000256" key="1">
    <source>
        <dbReference type="ARBA" id="ARBA00009865"/>
    </source>
</evidence>
<dbReference type="PANTHER" id="PTHR42812">
    <property type="entry name" value="BETA-XYLOSIDASE"/>
    <property type="match status" value="1"/>
</dbReference>
<proteinExistence type="inferred from homology"/>
<feature type="domain" description="Beta-xylosidase C-terminal Concanavalin A-like" evidence="8">
    <location>
        <begin position="315"/>
        <end position="492"/>
    </location>
</feature>
<dbReference type="InterPro" id="IPR006710">
    <property type="entry name" value="Glyco_hydro_43"/>
</dbReference>
<feature type="active site" description="Proton donor" evidence="4">
    <location>
        <position position="182"/>
    </location>
</feature>
<comment type="caution">
    <text evidence="9">The sequence shown here is derived from an EMBL/GenBank/DDBJ whole genome shotgun (WGS) entry which is preliminary data.</text>
</comment>
<dbReference type="Pfam" id="PF04616">
    <property type="entry name" value="Glyco_hydro_43"/>
    <property type="match status" value="1"/>
</dbReference>
<dbReference type="InterPro" id="IPR041542">
    <property type="entry name" value="GH43_C2"/>
</dbReference>
<comment type="similarity">
    <text evidence="1 6">Belongs to the glycosyl hydrolase 43 family.</text>
</comment>